<name>A0ABY7E812_MYAAR</name>
<reference evidence="2" key="1">
    <citation type="submission" date="2022-11" db="EMBL/GenBank/DDBJ databases">
        <title>Centuries of genome instability and evolution in soft-shell clam transmissible cancer (bioRxiv).</title>
        <authorList>
            <person name="Hart S.F.M."/>
            <person name="Yonemitsu M.A."/>
            <person name="Giersch R.M."/>
            <person name="Beal B.F."/>
            <person name="Arriagada G."/>
            <person name="Davis B.W."/>
            <person name="Ostrander E.A."/>
            <person name="Goff S.P."/>
            <person name="Metzger M.J."/>
        </authorList>
    </citation>
    <scope>NUCLEOTIDE SEQUENCE</scope>
    <source>
        <strain evidence="2">MELC-2E11</strain>
        <tissue evidence="2">Siphon/mantle</tissue>
    </source>
</reference>
<gene>
    <name evidence="2" type="ORF">MAR_021487</name>
</gene>
<keyword evidence="1" id="KW-0472">Membrane</keyword>
<organism evidence="2 3">
    <name type="scientific">Mya arenaria</name>
    <name type="common">Soft-shell clam</name>
    <dbReference type="NCBI Taxonomy" id="6604"/>
    <lineage>
        <taxon>Eukaryota</taxon>
        <taxon>Metazoa</taxon>
        <taxon>Spiralia</taxon>
        <taxon>Lophotrochozoa</taxon>
        <taxon>Mollusca</taxon>
        <taxon>Bivalvia</taxon>
        <taxon>Autobranchia</taxon>
        <taxon>Heteroconchia</taxon>
        <taxon>Euheterodonta</taxon>
        <taxon>Imparidentia</taxon>
        <taxon>Neoheterodontei</taxon>
        <taxon>Myida</taxon>
        <taxon>Myoidea</taxon>
        <taxon>Myidae</taxon>
        <taxon>Mya</taxon>
    </lineage>
</organism>
<dbReference type="Gene3D" id="1.20.140.150">
    <property type="match status" value="1"/>
</dbReference>
<evidence type="ECO:0000313" key="3">
    <source>
        <dbReference type="Proteomes" id="UP001164746"/>
    </source>
</evidence>
<dbReference type="EMBL" id="CP111016">
    <property type="protein sequence ID" value="WAR06118.1"/>
    <property type="molecule type" value="Genomic_DNA"/>
</dbReference>
<keyword evidence="3" id="KW-1185">Reference proteome</keyword>
<feature type="transmembrane region" description="Helical" evidence="1">
    <location>
        <begin position="7"/>
        <end position="28"/>
    </location>
</feature>
<accession>A0ABY7E812</accession>
<feature type="transmembrane region" description="Helical" evidence="1">
    <location>
        <begin position="57"/>
        <end position="79"/>
    </location>
</feature>
<keyword evidence="1" id="KW-0812">Transmembrane</keyword>
<evidence type="ECO:0000256" key="1">
    <source>
        <dbReference type="SAM" id="Phobius"/>
    </source>
</evidence>
<keyword evidence="1" id="KW-1133">Transmembrane helix</keyword>
<protein>
    <submittedName>
        <fullName evidence="2">Uncharacterized protein</fullName>
    </submittedName>
</protein>
<proteinExistence type="predicted"/>
<feature type="transmembrane region" description="Helical" evidence="1">
    <location>
        <begin position="86"/>
        <end position="109"/>
    </location>
</feature>
<sequence length="154" mass="16715">MDLKQILGFVGVGLAGLNVLFCVLALALDSWIDEVFLDVGLWKGWTGTPDWLHATRAMVFLGLFCMIGALVTAILYVFVKKDDKMFLFISIGLSGIAGLFMMIGFAIFADETSYLPYDYGAGFALCVIGWLLAWGVAGLFAFMFILSRGSSAPS</sequence>
<evidence type="ECO:0000313" key="2">
    <source>
        <dbReference type="EMBL" id="WAR06118.1"/>
    </source>
</evidence>
<dbReference type="Proteomes" id="UP001164746">
    <property type="component" value="Chromosome 5"/>
</dbReference>
<feature type="transmembrane region" description="Helical" evidence="1">
    <location>
        <begin position="121"/>
        <end position="146"/>
    </location>
</feature>